<protein>
    <submittedName>
        <fullName evidence="1">Uncharacterized protein</fullName>
    </submittedName>
</protein>
<comment type="caution">
    <text evidence="1">The sequence shown here is derived from an EMBL/GenBank/DDBJ whole genome shotgun (WGS) entry which is preliminary data.</text>
</comment>
<dbReference type="RefSeq" id="WP_353289550.1">
    <property type="nucleotide sequence ID" value="NZ_BAABQM010000001.1"/>
</dbReference>
<gene>
    <name evidence="1" type="ORF">UREOM_0960</name>
</gene>
<organism evidence="1 2">
    <name type="scientific">Ureaplasma ceti</name>
    <dbReference type="NCBI Taxonomy" id="3119530"/>
    <lineage>
        <taxon>Bacteria</taxon>
        <taxon>Bacillati</taxon>
        <taxon>Mycoplasmatota</taxon>
        <taxon>Mycoplasmoidales</taxon>
        <taxon>Mycoplasmoidaceae</taxon>
        <taxon>Ureaplasma</taxon>
    </lineage>
</organism>
<keyword evidence="2" id="KW-1185">Reference proteome</keyword>
<sequence length="254" mass="30467">MLKIKTQHKIYEMEFDGIKVFFNAYPELTRELLNNETSFIIDNHEWKKQDIIYINNLTTWSELLVFSKNSKLMNDIIQLLDEYPLIDTNNQELICNVINNKYQKEILETNEGDVYKIVSLLFETKNTGFINKYDFLFILEHDFYITKKLFIIDNFLDLEVQDVINNLNKNNFIFITDNFLKIIKSIDELELITIINEQECFEFSDKDSLIDYWELKSSIVLTNNKIYEYKKDLWSLESLKFISEMKKIADFSKK</sequence>
<reference evidence="1" key="1">
    <citation type="submission" date="2024-02" db="EMBL/GenBank/DDBJ databases">
        <title>Draft genome sequence of new strains in genus Ureaplasma.</title>
        <authorList>
            <person name="Nakajima Y."/>
            <person name="Segawa T."/>
        </authorList>
    </citation>
    <scope>NUCLEOTIDE SEQUENCE [LARGE SCALE GENOMIC DNA]</scope>
    <source>
        <strain evidence="1">OM1</strain>
    </source>
</reference>
<name>A0ABP9U4V5_9BACT</name>
<evidence type="ECO:0000313" key="1">
    <source>
        <dbReference type="EMBL" id="GAA5414385.1"/>
    </source>
</evidence>
<evidence type="ECO:0000313" key="2">
    <source>
        <dbReference type="Proteomes" id="UP001449582"/>
    </source>
</evidence>
<dbReference type="Proteomes" id="UP001449582">
    <property type="component" value="Unassembled WGS sequence"/>
</dbReference>
<accession>A0ABP9U4V5</accession>
<dbReference type="EMBL" id="BAABQM010000001">
    <property type="protein sequence ID" value="GAA5414385.1"/>
    <property type="molecule type" value="Genomic_DNA"/>
</dbReference>
<proteinExistence type="predicted"/>